<accession>A0AAD4RZ89</accession>
<organism evidence="1 2">
    <name type="scientific">Papaver atlanticum</name>
    <dbReference type="NCBI Taxonomy" id="357466"/>
    <lineage>
        <taxon>Eukaryota</taxon>
        <taxon>Viridiplantae</taxon>
        <taxon>Streptophyta</taxon>
        <taxon>Embryophyta</taxon>
        <taxon>Tracheophyta</taxon>
        <taxon>Spermatophyta</taxon>
        <taxon>Magnoliopsida</taxon>
        <taxon>Ranunculales</taxon>
        <taxon>Papaveraceae</taxon>
        <taxon>Papaveroideae</taxon>
        <taxon>Papaver</taxon>
    </lineage>
</organism>
<sequence length="105" mass="12325">MSKIKVLRTCESTSSINRQRPIKIRAKYILWVANPQDTSIFSKAAEKSQSHEGKIDDSERLRSMELNQQGKSRLYMLKVIWKMFMFQRRRGMFMELLAGLILLDA</sequence>
<evidence type="ECO:0000313" key="1">
    <source>
        <dbReference type="EMBL" id="KAI3845285.1"/>
    </source>
</evidence>
<dbReference type="Proteomes" id="UP001202328">
    <property type="component" value="Unassembled WGS sequence"/>
</dbReference>
<reference evidence="1" key="1">
    <citation type="submission" date="2022-04" db="EMBL/GenBank/DDBJ databases">
        <title>A functionally conserved STORR gene fusion in Papaver species that diverged 16.8 million years ago.</title>
        <authorList>
            <person name="Catania T."/>
        </authorList>
    </citation>
    <scope>NUCLEOTIDE SEQUENCE</scope>
    <source>
        <strain evidence="1">S-188037</strain>
    </source>
</reference>
<name>A0AAD4RZ89_9MAGN</name>
<gene>
    <name evidence="1" type="ORF">MKW98_009351</name>
</gene>
<protein>
    <submittedName>
        <fullName evidence="1">Uncharacterized protein</fullName>
    </submittedName>
</protein>
<keyword evidence="2" id="KW-1185">Reference proteome</keyword>
<dbReference type="EMBL" id="JAJJMB010016680">
    <property type="protein sequence ID" value="KAI3845285.1"/>
    <property type="molecule type" value="Genomic_DNA"/>
</dbReference>
<evidence type="ECO:0000313" key="2">
    <source>
        <dbReference type="Proteomes" id="UP001202328"/>
    </source>
</evidence>
<proteinExistence type="predicted"/>
<dbReference type="AlphaFoldDB" id="A0AAD4RZ89"/>
<comment type="caution">
    <text evidence="1">The sequence shown here is derived from an EMBL/GenBank/DDBJ whole genome shotgun (WGS) entry which is preliminary data.</text>
</comment>